<dbReference type="SUPFAM" id="SSF56935">
    <property type="entry name" value="Porins"/>
    <property type="match status" value="1"/>
</dbReference>
<evidence type="ECO:0000313" key="3">
    <source>
        <dbReference type="Proteomes" id="UP000317169"/>
    </source>
</evidence>
<feature type="chain" id="PRO_5021289917" evidence="1">
    <location>
        <begin position="21"/>
        <end position="798"/>
    </location>
</feature>
<comment type="caution">
    <text evidence="2">The sequence shown here is derived from an EMBL/GenBank/DDBJ whole genome shotgun (WGS) entry which is preliminary data.</text>
</comment>
<dbReference type="Proteomes" id="UP000317169">
    <property type="component" value="Unassembled WGS sequence"/>
</dbReference>
<evidence type="ECO:0000313" key="2">
    <source>
        <dbReference type="EMBL" id="TQD39788.1"/>
    </source>
</evidence>
<dbReference type="EMBL" id="VIAR01000003">
    <property type="protein sequence ID" value="TQD39788.1"/>
    <property type="molecule type" value="Genomic_DNA"/>
</dbReference>
<accession>A0A507ZVR8</accession>
<evidence type="ECO:0000256" key="1">
    <source>
        <dbReference type="SAM" id="SignalP"/>
    </source>
</evidence>
<sequence length="798" mass="90699">MKNRFLLGFLCFLVSFFSTSQTKPDNIKDLQEAYSSFFALEREVPYLHLNKTSFIGIENLWFAAYTFNLQHLKNTNLTTNLNVAIYDSKGENVRSKILFIENGYGAGNFNLIHLKPGDYLIKASSRYSKNFSEHNHFTQQFTILGGNTTTEDTKTSTNTKYDLQLLPEGGHLLENALNTIAVKLINNEGKSLKFKEGRLLKEGKLLSRFKSSPFGTASFNINPQITSNYLVEIELENGKILTKKLPQIEEHGLTLTCNIFAPKEIIVAVKTNQQSIDFVKNKNYSLIVRQAGKMQGIGFQISEKDLASNLHLKKSKLFPGVNTITIFNENFEPILERLVFNRTNILRHKIELADVKNLGDSLSVKLQLATAHDSLALNKISISTLPEANEHYKPNNNSLSAYYLKPYVKGHLENAASYFSQNGSLRKQDYYLDLLLKTQGWSRYEWHKIYNSPPKKLFDKETGFKLSGKIKDINYKKEKTALIKSKVANLFEIVDLKPDGSFVIDSAYIVNKTRISVGTVNNRNNKLSKNKLYGTVFPGIDSSDFKEVGKYIFQKQTTKKQEKNIDYSNFIEGDNILDSIVLTASKQRTRNKRSTTFSEITTVTEDLSKSYLYITDYIAQQGFDVHRHPGRVEVFSRRLQNFGGPPAPVIVIDGAPFFDNEGSDFLMSLRTDEVESIEIRKTGSSEFASQGTGGVIRIKTAIDSGVNSNRATTQSFIANSGFTEPDEYYSPKYKYYSPEFQEFGVIDWKAMLEFDKNGELEFKIPNRNVSKINLYIEGFSQNGYFISEELHLSEEETY</sequence>
<dbReference type="OrthoDB" id="679547at2"/>
<name>A0A507ZVR8_9FLAO</name>
<protein>
    <submittedName>
        <fullName evidence="2">Plug domain-containing protein</fullName>
    </submittedName>
</protein>
<keyword evidence="1" id="KW-0732">Signal</keyword>
<feature type="signal peptide" evidence="1">
    <location>
        <begin position="1"/>
        <end position="20"/>
    </location>
</feature>
<dbReference type="InterPro" id="IPR037066">
    <property type="entry name" value="Plug_dom_sf"/>
</dbReference>
<dbReference type="RefSeq" id="WP_141421079.1">
    <property type="nucleotide sequence ID" value="NZ_VIAR01000003.1"/>
</dbReference>
<dbReference type="AlphaFoldDB" id="A0A507ZVR8"/>
<gene>
    <name evidence="2" type="ORF">FKR84_04670</name>
</gene>
<organism evidence="2 3">
    <name type="scientific">Haloflavibacter putidus</name>
    <dbReference type="NCBI Taxonomy" id="2576776"/>
    <lineage>
        <taxon>Bacteria</taxon>
        <taxon>Pseudomonadati</taxon>
        <taxon>Bacteroidota</taxon>
        <taxon>Flavobacteriia</taxon>
        <taxon>Flavobacteriales</taxon>
        <taxon>Flavobacteriaceae</taxon>
        <taxon>Haloflavibacter</taxon>
    </lineage>
</organism>
<proteinExistence type="predicted"/>
<keyword evidence="3" id="KW-1185">Reference proteome</keyword>
<reference evidence="2 3" key="1">
    <citation type="submission" date="2019-06" db="EMBL/GenBank/DDBJ databases">
        <title>Flavibacter putida gen. nov., sp. nov., a novel marine bacterium of the family Flavobacteriaceae isolated from coastal seawater.</title>
        <authorList>
            <person name="Feng X."/>
        </authorList>
    </citation>
    <scope>NUCLEOTIDE SEQUENCE [LARGE SCALE GENOMIC DNA]</scope>
    <source>
        <strain evidence="2 3">PLHSN227</strain>
    </source>
</reference>
<dbReference type="Gene3D" id="2.170.130.10">
    <property type="entry name" value="TonB-dependent receptor, plug domain"/>
    <property type="match status" value="1"/>
</dbReference>